<organism evidence="4 5">
    <name type="scientific">Streptomyces fagopyri</name>
    <dbReference type="NCBI Taxonomy" id="2662397"/>
    <lineage>
        <taxon>Bacteria</taxon>
        <taxon>Bacillati</taxon>
        <taxon>Actinomycetota</taxon>
        <taxon>Actinomycetes</taxon>
        <taxon>Kitasatosporales</taxon>
        <taxon>Streptomycetaceae</taxon>
        <taxon>Streptomyces</taxon>
    </lineage>
</organism>
<dbReference type="GO" id="GO:0003677">
    <property type="term" value="F:DNA binding"/>
    <property type="evidence" value="ECO:0007669"/>
    <property type="project" value="UniProtKB-KW"/>
</dbReference>
<dbReference type="InterPro" id="IPR055370">
    <property type="entry name" value="Lsr2_DNA-bd"/>
</dbReference>
<evidence type="ECO:0000313" key="5">
    <source>
        <dbReference type="Proteomes" id="UP000326179"/>
    </source>
</evidence>
<dbReference type="Pfam" id="PF23359">
    <property type="entry name" value="Lsr2_DNA-bd"/>
    <property type="match status" value="1"/>
</dbReference>
<dbReference type="AlphaFoldDB" id="A0A5Q0LPX2"/>
<dbReference type="InterPro" id="IPR036625">
    <property type="entry name" value="E3-bd_dom_sf"/>
</dbReference>
<keyword evidence="1" id="KW-0238">DNA-binding</keyword>
<proteinExistence type="predicted"/>
<reference evidence="4 5" key="1">
    <citation type="submission" date="2019-10" db="EMBL/GenBank/DDBJ databases">
        <title>A novel species.</title>
        <authorList>
            <person name="Gao J."/>
        </authorList>
    </citation>
    <scope>NUCLEOTIDE SEQUENCE [LARGE SCALE GENOMIC DNA]</scope>
    <source>
        <strain evidence="4 5">QMT-28</strain>
    </source>
</reference>
<gene>
    <name evidence="4" type="ORF">GFH48_38920</name>
</gene>
<feature type="domain" description="Lsr2 DNA-binding" evidence="3">
    <location>
        <begin position="94"/>
        <end position="126"/>
    </location>
</feature>
<feature type="region of interest" description="Disordered" evidence="2">
    <location>
        <begin position="74"/>
        <end position="94"/>
    </location>
</feature>
<protein>
    <recommendedName>
        <fullName evidence="3">Lsr2 DNA-binding domain-containing protein</fullName>
    </recommendedName>
</protein>
<accession>A0A5Q0LPX2</accession>
<dbReference type="EMBL" id="CP045643">
    <property type="protein sequence ID" value="QFZ78447.1"/>
    <property type="molecule type" value="Genomic_DNA"/>
</dbReference>
<evidence type="ECO:0000259" key="3">
    <source>
        <dbReference type="Pfam" id="PF23359"/>
    </source>
</evidence>
<name>A0A5Q0LPX2_9ACTN</name>
<dbReference type="Proteomes" id="UP000326179">
    <property type="component" value="Chromosome"/>
</dbReference>
<sequence length="130" mass="15019">MTLEETQPSAELDCPFWHRERVPITAERDGLYGTFFDTLNETIGTWAEARLPEEGVYASLFAFFQEAADRLEGISSGDWRGPGRPARPRRFDPRPDDERIRLWARTNGYLVNDRGRIPASIREAYEVSQR</sequence>
<evidence type="ECO:0000256" key="1">
    <source>
        <dbReference type="ARBA" id="ARBA00023125"/>
    </source>
</evidence>
<dbReference type="KEGG" id="sfy:GFH48_38920"/>
<dbReference type="GO" id="GO:0016746">
    <property type="term" value="F:acyltransferase activity"/>
    <property type="evidence" value="ECO:0007669"/>
    <property type="project" value="InterPro"/>
</dbReference>
<evidence type="ECO:0000256" key="2">
    <source>
        <dbReference type="SAM" id="MobiDB-lite"/>
    </source>
</evidence>
<keyword evidence="5" id="KW-1185">Reference proteome</keyword>
<dbReference type="Gene3D" id="4.10.320.10">
    <property type="entry name" value="E3-binding domain"/>
    <property type="match status" value="1"/>
</dbReference>
<evidence type="ECO:0000313" key="4">
    <source>
        <dbReference type="EMBL" id="QFZ78447.1"/>
    </source>
</evidence>